<protein>
    <recommendedName>
        <fullName evidence="2">alpha-glucosidase</fullName>
        <ecNumber evidence="2">3.2.1.20</ecNumber>
    </recommendedName>
</protein>
<name>A0A0N4VKG5_ENTVE</name>
<proteinExistence type="predicted"/>
<gene>
    <name evidence="5" type="ORF">EVEC_LOCUS10661</name>
</gene>
<organism evidence="7">
    <name type="scientific">Enterobius vermicularis</name>
    <name type="common">Human pinworm</name>
    <dbReference type="NCBI Taxonomy" id="51028"/>
    <lineage>
        <taxon>Eukaryota</taxon>
        <taxon>Metazoa</taxon>
        <taxon>Ecdysozoa</taxon>
        <taxon>Nematoda</taxon>
        <taxon>Chromadorea</taxon>
        <taxon>Rhabditida</taxon>
        <taxon>Spirurina</taxon>
        <taxon>Oxyuridomorpha</taxon>
        <taxon>Oxyuroidea</taxon>
        <taxon>Oxyuridae</taxon>
        <taxon>Enterobius</taxon>
    </lineage>
</organism>
<dbReference type="PANTHER" id="PTHR10357">
    <property type="entry name" value="ALPHA-AMYLASE FAMILY MEMBER"/>
    <property type="match status" value="1"/>
</dbReference>
<dbReference type="WBParaSite" id="EVEC_0001135301-mRNA-1">
    <property type="protein sequence ID" value="EVEC_0001135301-mRNA-1"/>
    <property type="gene ID" value="EVEC_0001135301"/>
</dbReference>
<keyword evidence="6" id="KW-1185">Reference proteome</keyword>
<dbReference type="GO" id="GO:0004558">
    <property type="term" value="F:alpha-1,4-glucosidase activity"/>
    <property type="evidence" value="ECO:0007669"/>
    <property type="project" value="UniProtKB-EC"/>
</dbReference>
<dbReference type="AlphaFoldDB" id="A0A0N4VKG5"/>
<evidence type="ECO:0000256" key="1">
    <source>
        <dbReference type="ARBA" id="ARBA00001657"/>
    </source>
</evidence>
<dbReference type="Proteomes" id="UP000274131">
    <property type="component" value="Unassembled WGS sequence"/>
</dbReference>
<sequence length="544" mass="61511">MIIILILIILFSPSCSPVYKSFWWNNAIIYQVWTPSFQDSNGDGLGDLVGLRNRLGKLKKIGITAIWIYPFLETDHFSEAVRDHRTVDPRLGSMDDAELLIKQAHEKELGVLITIPLSVTSRQHNWFLRSSKASKPQNANFSGFYHWRRSNSSALDVDTYSEYNRTNISYMHYAKQPEWPILNWQNDSVREQMFGILSFWIDKGIDGFHLSSIEYLARTPGGKEPNWNSIQDIIRDIRNHVDTYSRESSVVQNKKIILFADRYDADENEKDSLVRAGLDSVVNYELGSISASSQICGGTNHIGGCTHEILSDMLVFYNENPDKIPLWQFGNPSLQRLASRIRSRSQGELLTMVQFMLPGTNSFYYGEDIGMRGLINDTKTPPQQGAMQWDDSKNAGFSDSDEPSVGIHADYKNINFERQMHDKYSQLKTFRALAELRSTDETLMRGATFVGRLTDNGFTISRFCYNTTGAYGNLYIAAFNFGTSSVQLHLADIPTLSARNRAYGYVVVRSSNLGDNTGPSTPVDVSSEILPMPPESGVVLKFKE</sequence>
<dbReference type="EMBL" id="UXUI01011056">
    <property type="protein sequence ID" value="VDD95910.1"/>
    <property type="molecule type" value="Genomic_DNA"/>
</dbReference>
<dbReference type="InterPro" id="IPR006047">
    <property type="entry name" value="GH13_cat_dom"/>
</dbReference>
<accession>A0A0N4VKG5</accession>
<evidence type="ECO:0000313" key="6">
    <source>
        <dbReference type="Proteomes" id="UP000274131"/>
    </source>
</evidence>
<evidence type="ECO:0000256" key="3">
    <source>
        <dbReference type="SAM" id="SignalP"/>
    </source>
</evidence>
<feature type="domain" description="Glycosyl hydrolase family 13 catalytic" evidence="4">
    <location>
        <begin position="31"/>
        <end position="418"/>
    </location>
</feature>
<feature type="chain" id="PRO_5043123030" description="alpha-glucosidase" evidence="3">
    <location>
        <begin position="18"/>
        <end position="544"/>
    </location>
</feature>
<dbReference type="InterPro" id="IPR045857">
    <property type="entry name" value="O16G_dom_2"/>
</dbReference>
<evidence type="ECO:0000313" key="7">
    <source>
        <dbReference type="WBParaSite" id="EVEC_0001135301-mRNA-1"/>
    </source>
</evidence>
<dbReference type="SMART" id="SM00642">
    <property type="entry name" value="Aamy"/>
    <property type="match status" value="1"/>
</dbReference>
<dbReference type="SUPFAM" id="SSF51445">
    <property type="entry name" value="(Trans)glycosidases"/>
    <property type="match status" value="1"/>
</dbReference>
<comment type="catalytic activity">
    <reaction evidence="1">
        <text>Hydrolysis of terminal, non-reducing (1-&gt;4)-linked alpha-D-glucose residues with release of alpha-D-glucose.</text>
        <dbReference type="EC" id="3.2.1.20"/>
    </reaction>
</comment>
<keyword evidence="3" id="KW-0732">Signal</keyword>
<dbReference type="OrthoDB" id="1740265at2759"/>
<evidence type="ECO:0000256" key="2">
    <source>
        <dbReference type="ARBA" id="ARBA00012741"/>
    </source>
</evidence>
<dbReference type="InterPro" id="IPR017853">
    <property type="entry name" value="GH"/>
</dbReference>
<dbReference type="Gene3D" id="3.90.400.10">
    <property type="entry name" value="Oligo-1,6-glucosidase, Domain 2"/>
    <property type="match status" value="1"/>
</dbReference>
<reference evidence="7" key="1">
    <citation type="submission" date="2017-02" db="UniProtKB">
        <authorList>
            <consortium name="WormBaseParasite"/>
        </authorList>
    </citation>
    <scope>IDENTIFICATION</scope>
</reference>
<dbReference type="STRING" id="51028.A0A0N4VKG5"/>
<dbReference type="Pfam" id="PF00128">
    <property type="entry name" value="Alpha-amylase"/>
    <property type="match status" value="1"/>
</dbReference>
<reference evidence="5 6" key="2">
    <citation type="submission" date="2018-10" db="EMBL/GenBank/DDBJ databases">
        <authorList>
            <consortium name="Pathogen Informatics"/>
        </authorList>
    </citation>
    <scope>NUCLEOTIDE SEQUENCE [LARGE SCALE GENOMIC DNA]</scope>
</reference>
<dbReference type="EC" id="3.2.1.20" evidence="2"/>
<evidence type="ECO:0000313" key="5">
    <source>
        <dbReference type="EMBL" id="VDD95910.1"/>
    </source>
</evidence>
<dbReference type="PANTHER" id="PTHR10357:SF230">
    <property type="entry name" value="GLYCOSYL HYDROLASE FAMILY 13 CATALYTIC DOMAIN-CONTAINING PROTEIN"/>
    <property type="match status" value="1"/>
</dbReference>
<feature type="signal peptide" evidence="3">
    <location>
        <begin position="1"/>
        <end position="17"/>
    </location>
</feature>
<dbReference type="GO" id="GO:0005975">
    <property type="term" value="P:carbohydrate metabolic process"/>
    <property type="evidence" value="ECO:0007669"/>
    <property type="project" value="InterPro"/>
</dbReference>
<dbReference type="Gene3D" id="3.20.20.80">
    <property type="entry name" value="Glycosidases"/>
    <property type="match status" value="1"/>
</dbReference>
<evidence type="ECO:0000259" key="4">
    <source>
        <dbReference type="SMART" id="SM00642"/>
    </source>
</evidence>